<dbReference type="PANTHER" id="PTHR38325:SF1">
    <property type="entry name" value="GENE, 17455-RELATED"/>
    <property type="match status" value="1"/>
</dbReference>
<sequence length="132" mass="14556">MRNLISMNLSGGHNESWIISTASPGSSANDPLPIIISVIGIFLVIASCIVFMALCRPLGLDMVRHSRDPLPHDPMNNSEPQLTIWQRLGSIRYSFSSLHQQQRRSRGKCPDMAVGMNQGIDRGVKIKEQACA</sequence>
<keyword evidence="1" id="KW-1133">Transmembrane helix</keyword>
<dbReference type="Pfam" id="PF17665">
    <property type="entry name" value="DUF5527"/>
    <property type="match status" value="1"/>
</dbReference>
<keyword evidence="1" id="KW-0812">Transmembrane</keyword>
<protein>
    <submittedName>
        <fullName evidence="2">Uncharacterized protein</fullName>
    </submittedName>
</protein>
<evidence type="ECO:0000313" key="3">
    <source>
        <dbReference type="Proteomes" id="UP000694388"/>
    </source>
</evidence>
<dbReference type="OMA" id="IASCIVF"/>
<dbReference type="PANTHER" id="PTHR38325">
    <property type="entry name" value="MCG55969"/>
    <property type="match status" value="1"/>
</dbReference>
<name>A0A8C4NK77_EPTBU</name>
<dbReference type="AlphaFoldDB" id="A0A8C4NK77"/>
<keyword evidence="3" id="KW-1185">Reference proteome</keyword>
<evidence type="ECO:0000256" key="1">
    <source>
        <dbReference type="SAM" id="Phobius"/>
    </source>
</evidence>
<accession>A0A8C4NK77</accession>
<evidence type="ECO:0000313" key="2">
    <source>
        <dbReference type="Ensembl" id="ENSEBUP00000004218.1"/>
    </source>
</evidence>
<reference evidence="2" key="2">
    <citation type="submission" date="2025-09" db="UniProtKB">
        <authorList>
            <consortium name="Ensembl"/>
        </authorList>
    </citation>
    <scope>IDENTIFICATION</scope>
</reference>
<dbReference type="Ensembl" id="ENSEBUT00000004642.1">
    <property type="protein sequence ID" value="ENSEBUP00000004218.1"/>
    <property type="gene ID" value="ENSEBUG00000002985.1"/>
</dbReference>
<dbReference type="InterPro" id="IPR039954">
    <property type="entry name" value="DUF5527"/>
</dbReference>
<dbReference type="Proteomes" id="UP000694388">
    <property type="component" value="Unplaced"/>
</dbReference>
<reference evidence="2" key="1">
    <citation type="submission" date="2025-08" db="UniProtKB">
        <authorList>
            <consortium name="Ensembl"/>
        </authorList>
    </citation>
    <scope>IDENTIFICATION</scope>
</reference>
<proteinExistence type="predicted"/>
<feature type="transmembrane region" description="Helical" evidence="1">
    <location>
        <begin position="34"/>
        <end position="55"/>
    </location>
</feature>
<keyword evidence="1" id="KW-0472">Membrane</keyword>
<organism evidence="2 3">
    <name type="scientific">Eptatretus burgeri</name>
    <name type="common">Inshore hagfish</name>
    <dbReference type="NCBI Taxonomy" id="7764"/>
    <lineage>
        <taxon>Eukaryota</taxon>
        <taxon>Metazoa</taxon>
        <taxon>Chordata</taxon>
        <taxon>Craniata</taxon>
        <taxon>Vertebrata</taxon>
        <taxon>Cyclostomata</taxon>
        <taxon>Myxini</taxon>
        <taxon>Myxiniformes</taxon>
        <taxon>Myxinidae</taxon>
        <taxon>Eptatretinae</taxon>
        <taxon>Eptatretus</taxon>
    </lineage>
</organism>